<evidence type="ECO:0000313" key="2">
    <source>
        <dbReference type="EMBL" id="VDL65038.1"/>
    </source>
</evidence>
<keyword evidence="3" id="KW-1185">Reference proteome</keyword>
<sequence>MEGDILQHDTDSDEPSRSRAQWRYWGAGMKPSEKVSVAQQNDFYLSPGQSKNEVVTIATPAPISQNNAKLLDAEGHTGNTTTPLDLRIPLPLASEAASATTDEEVTYEGSDEFPHSDARRRSGEVAIEPRENVSEKQVGDSDSLMEENAETTREATSLVSSPTISQNNAGLLDAEDHKVKSLSPVDLTTPSSLASAATTTMAGAKVSDEDKKSSTRVTQQEDSDLSTEESAENTTNATLLESSTRILPNNDTSLEAEDATPNTTTPDDLSTSSPFSAPDTSITTEDEDSDENSEEPHQSATPRRKGEVATVLSEKAYVTEQEDSELSTDESGDSVTQQEDSDLSADESAESKTDATLLASSTTILPKNDTSIEAEDVPLETTRPFDLSTSSPFS</sequence>
<proteinExistence type="predicted"/>
<dbReference type="EMBL" id="UYSL01001273">
    <property type="protein sequence ID" value="VDL65038.1"/>
    <property type="molecule type" value="Genomic_DNA"/>
</dbReference>
<feature type="compositionally biased region" description="Acidic residues" evidence="1">
    <location>
        <begin position="221"/>
        <end position="231"/>
    </location>
</feature>
<feature type="compositionally biased region" description="Acidic residues" evidence="1">
    <location>
        <begin position="320"/>
        <end position="332"/>
    </location>
</feature>
<evidence type="ECO:0000313" key="4">
    <source>
        <dbReference type="WBParaSite" id="NBR_0000153401-mRNA-1"/>
    </source>
</evidence>
<feature type="compositionally biased region" description="Acidic residues" evidence="1">
    <location>
        <begin position="339"/>
        <end position="348"/>
    </location>
</feature>
<dbReference type="AlphaFoldDB" id="A0A0N4XG82"/>
<feature type="region of interest" description="Disordered" evidence="1">
    <location>
        <begin position="94"/>
        <end position="394"/>
    </location>
</feature>
<feature type="compositionally biased region" description="Polar residues" evidence="1">
    <location>
        <begin position="358"/>
        <end position="371"/>
    </location>
</feature>
<name>A0A0N4XG82_NIPBR</name>
<feature type="compositionally biased region" description="Basic and acidic residues" evidence="1">
    <location>
        <begin position="112"/>
        <end position="139"/>
    </location>
</feature>
<gene>
    <name evidence="2" type="ORF">NBR_LOCUS1535</name>
</gene>
<reference evidence="4" key="1">
    <citation type="submission" date="2017-02" db="UniProtKB">
        <authorList>
            <consortium name="WormBaseParasite"/>
        </authorList>
    </citation>
    <scope>IDENTIFICATION</scope>
</reference>
<dbReference type="WBParaSite" id="NBR_0000153401-mRNA-1">
    <property type="protein sequence ID" value="NBR_0000153401-mRNA-1"/>
    <property type="gene ID" value="NBR_0000153401"/>
</dbReference>
<feature type="compositionally biased region" description="Acidic residues" evidence="1">
    <location>
        <begin position="284"/>
        <end position="293"/>
    </location>
</feature>
<evidence type="ECO:0000313" key="3">
    <source>
        <dbReference type="Proteomes" id="UP000271162"/>
    </source>
</evidence>
<feature type="compositionally biased region" description="Low complexity" evidence="1">
    <location>
        <begin position="260"/>
        <end position="283"/>
    </location>
</feature>
<accession>A0A0N4XG82</accession>
<feature type="compositionally biased region" description="Polar residues" evidence="1">
    <location>
        <begin position="154"/>
        <end position="169"/>
    </location>
</feature>
<evidence type="ECO:0000256" key="1">
    <source>
        <dbReference type="SAM" id="MobiDB-lite"/>
    </source>
</evidence>
<protein>
    <submittedName>
        <fullName evidence="2 4">Uncharacterized protein</fullName>
    </submittedName>
</protein>
<feature type="compositionally biased region" description="Polar residues" evidence="1">
    <location>
        <begin position="240"/>
        <end position="253"/>
    </location>
</feature>
<reference evidence="2 3" key="2">
    <citation type="submission" date="2018-11" db="EMBL/GenBank/DDBJ databases">
        <authorList>
            <consortium name="Pathogen Informatics"/>
        </authorList>
    </citation>
    <scope>NUCLEOTIDE SEQUENCE [LARGE SCALE GENOMIC DNA]</scope>
</reference>
<organism evidence="4">
    <name type="scientific">Nippostrongylus brasiliensis</name>
    <name type="common">Rat hookworm</name>
    <dbReference type="NCBI Taxonomy" id="27835"/>
    <lineage>
        <taxon>Eukaryota</taxon>
        <taxon>Metazoa</taxon>
        <taxon>Ecdysozoa</taxon>
        <taxon>Nematoda</taxon>
        <taxon>Chromadorea</taxon>
        <taxon>Rhabditida</taxon>
        <taxon>Rhabditina</taxon>
        <taxon>Rhabditomorpha</taxon>
        <taxon>Strongyloidea</taxon>
        <taxon>Heligmosomidae</taxon>
        <taxon>Nippostrongylus</taxon>
    </lineage>
</organism>
<dbReference type="Proteomes" id="UP000271162">
    <property type="component" value="Unassembled WGS sequence"/>
</dbReference>
<feature type="compositionally biased region" description="Low complexity" evidence="1">
    <location>
        <begin position="188"/>
        <end position="204"/>
    </location>
</feature>
<feature type="compositionally biased region" description="Acidic residues" evidence="1">
    <location>
        <begin position="101"/>
        <end position="111"/>
    </location>
</feature>